<evidence type="ECO:0000313" key="1">
    <source>
        <dbReference type="EMBL" id="KAK1283776.1"/>
    </source>
</evidence>
<gene>
    <name evidence="1" type="ORF">QJS10_CPB21g00710</name>
</gene>
<dbReference type="PANTHER" id="PTHR31210">
    <property type="entry name" value="OS06G0731900 PROTEIN"/>
    <property type="match status" value="1"/>
</dbReference>
<dbReference type="InterPro" id="IPR007877">
    <property type="entry name" value="DUF707"/>
</dbReference>
<protein>
    <submittedName>
        <fullName evidence="1">Uncharacterized protein</fullName>
    </submittedName>
</protein>
<dbReference type="PANTHER" id="PTHR31210:SF47">
    <property type="entry name" value="OS07G0564800 PROTEIN"/>
    <property type="match status" value="1"/>
</dbReference>
<accession>A0AAV9C4Y4</accession>
<reference evidence="1" key="1">
    <citation type="journal article" date="2023" name="Nat. Commun.">
        <title>Diploid and tetraploid genomes of Acorus and the evolution of monocots.</title>
        <authorList>
            <person name="Ma L."/>
            <person name="Liu K.W."/>
            <person name="Li Z."/>
            <person name="Hsiao Y.Y."/>
            <person name="Qi Y."/>
            <person name="Fu T."/>
            <person name="Tang G.D."/>
            <person name="Zhang D."/>
            <person name="Sun W.H."/>
            <person name="Liu D.K."/>
            <person name="Li Y."/>
            <person name="Chen G.Z."/>
            <person name="Liu X.D."/>
            <person name="Liao X.Y."/>
            <person name="Jiang Y.T."/>
            <person name="Yu X."/>
            <person name="Hao Y."/>
            <person name="Huang J."/>
            <person name="Zhao X.W."/>
            <person name="Ke S."/>
            <person name="Chen Y.Y."/>
            <person name="Wu W.L."/>
            <person name="Hsu J.L."/>
            <person name="Lin Y.F."/>
            <person name="Huang M.D."/>
            <person name="Li C.Y."/>
            <person name="Huang L."/>
            <person name="Wang Z.W."/>
            <person name="Zhao X."/>
            <person name="Zhong W.Y."/>
            <person name="Peng D.H."/>
            <person name="Ahmad S."/>
            <person name="Lan S."/>
            <person name="Zhang J.S."/>
            <person name="Tsai W.C."/>
            <person name="Van de Peer Y."/>
            <person name="Liu Z.J."/>
        </authorList>
    </citation>
    <scope>NUCLEOTIDE SEQUENCE</scope>
    <source>
        <strain evidence="1">CP</strain>
    </source>
</reference>
<name>A0AAV9C4Y4_ACOCL</name>
<dbReference type="Pfam" id="PF05212">
    <property type="entry name" value="DUF707"/>
    <property type="match status" value="1"/>
</dbReference>
<evidence type="ECO:0000313" key="2">
    <source>
        <dbReference type="Proteomes" id="UP001180020"/>
    </source>
</evidence>
<keyword evidence="2" id="KW-1185">Reference proteome</keyword>
<dbReference type="Proteomes" id="UP001180020">
    <property type="component" value="Unassembled WGS sequence"/>
</dbReference>
<dbReference type="EMBL" id="JAUJYO010000021">
    <property type="protein sequence ID" value="KAK1283776.1"/>
    <property type="molecule type" value="Genomic_DNA"/>
</dbReference>
<dbReference type="AlphaFoldDB" id="A0AAV9C4Y4"/>
<proteinExistence type="predicted"/>
<sequence>MKSWKGMLPRSTSSNKGNNRFKMKMLSFLLLLLCIFIYFAMHRIASLHQYQSTRMETRLHLFDPFMVRYKTPVKKNHLPQGIVHAKSDMELKPLWLSKSSGLKESGRSHENLLAIPAGIKQKKNVDSIVRKFSSLQKNLQLSSSIMMEMSMAGMIFHGVRTQYI</sequence>
<comment type="caution">
    <text evidence="1">The sequence shown here is derived from an EMBL/GenBank/DDBJ whole genome shotgun (WGS) entry which is preliminary data.</text>
</comment>
<reference evidence="1" key="2">
    <citation type="submission" date="2023-06" db="EMBL/GenBank/DDBJ databases">
        <authorList>
            <person name="Ma L."/>
            <person name="Liu K.-W."/>
            <person name="Li Z."/>
            <person name="Hsiao Y.-Y."/>
            <person name="Qi Y."/>
            <person name="Fu T."/>
            <person name="Tang G."/>
            <person name="Zhang D."/>
            <person name="Sun W.-H."/>
            <person name="Liu D.-K."/>
            <person name="Li Y."/>
            <person name="Chen G.-Z."/>
            <person name="Liu X.-D."/>
            <person name="Liao X.-Y."/>
            <person name="Jiang Y.-T."/>
            <person name="Yu X."/>
            <person name="Hao Y."/>
            <person name="Huang J."/>
            <person name="Zhao X.-W."/>
            <person name="Ke S."/>
            <person name="Chen Y.-Y."/>
            <person name="Wu W.-L."/>
            <person name="Hsu J.-L."/>
            <person name="Lin Y.-F."/>
            <person name="Huang M.-D."/>
            <person name="Li C.-Y."/>
            <person name="Huang L."/>
            <person name="Wang Z.-W."/>
            <person name="Zhao X."/>
            <person name="Zhong W.-Y."/>
            <person name="Peng D.-H."/>
            <person name="Ahmad S."/>
            <person name="Lan S."/>
            <person name="Zhang J.-S."/>
            <person name="Tsai W.-C."/>
            <person name="Van De Peer Y."/>
            <person name="Liu Z.-J."/>
        </authorList>
    </citation>
    <scope>NUCLEOTIDE SEQUENCE</scope>
    <source>
        <strain evidence="1">CP</strain>
        <tissue evidence="1">Leaves</tissue>
    </source>
</reference>
<organism evidence="1 2">
    <name type="scientific">Acorus calamus</name>
    <name type="common">Sweet flag</name>
    <dbReference type="NCBI Taxonomy" id="4465"/>
    <lineage>
        <taxon>Eukaryota</taxon>
        <taxon>Viridiplantae</taxon>
        <taxon>Streptophyta</taxon>
        <taxon>Embryophyta</taxon>
        <taxon>Tracheophyta</taxon>
        <taxon>Spermatophyta</taxon>
        <taxon>Magnoliopsida</taxon>
        <taxon>Liliopsida</taxon>
        <taxon>Acoraceae</taxon>
        <taxon>Acorus</taxon>
    </lineage>
</organism>